<feature type="domain" description="C-type lectin" evidence="1">
    <location>
        <begin position="161"/>
        <end position="264"/>
    </location>
</feature>
<protein>
    <recommendedName>
        <fullName evidence="1">C-type lectin domain-containing protein</fullName>
    </recommendedName>
</protein>
<name>A0A382V3X4_9ZZZZ</name>
<accession>A0A382V3X4</accession>
<dbReference type="PANTHER" id="PTHR22803">
    <property type="entry name" value="MANNOSE, PHOSPHOLIPASE, LECTIN RECEPTOR RELATED"/>
    <property type="match status" value="1"/>
</dbReference>
<dbReference type="EMBL" id="UINC01148607">
    <property type="protein sequence ID" value="SVD40591.1"/>
    <property type="molecule type" value="Genomic_DNA"/>
</dbReference>
<dbReference type="SMART" id="SM00034">
    <property type="entry name" value="CLECT"/>
    <property type="match status" value="1"/>
</dbReference>
<proteinExistence type="predicted"/>
<dbReference type="InterPro" id="IPR050111">
    <property type="entry name" value="C-type_lectin/snaclec_domain"/>
</dbReference>
<evidence type="ECO:0000313" key="2">
    <source>
        <dbReference type="EMBL" id="SVD40591.1"/>
    </source>
</evidence>
<evidence type="ECO:0000259" key="1">
    <source>
        <dbReference type="PROSITE" id="PS50041"/>
    </source>
</evidence>
<dbReference type="InterPro" id="IPR016186">
    <property type="entry name" value="C-type_lectin-like/link_sf"/>
</dbReference>
<gene>
    <name evidence="2" type="ORF">METZ01_LOCUS393445</name>
</gene>
<dbReference type="AlphaFoldDB" id="A0A382V3X4"/>
<dbReference type="InterPro" id="IPR016187">
    <property type="entry name" value="CTDL_fold"/>
</dbReference>
<dbReference type="SUPFAM" id="SSF56436">
    <property type="entry name" value="C-type lectin-like"/>
    <property type="match status" value="1"/>
</dbReference>
<organism evidence="2">
    <name type="scientific">marine metagenome</name>
    <dbReference type="NCBI Taxonomy" id="408172"/>
    <lineage>
        <taxon>unclassified sequences</taxon>
        <taxon>metagenomes</taxon>
        <taxon>ecological metagenomes</taxon>
    </lineage>
</organism>
<dbReference type="PROSITE" id="PS50041">
    <property type="entry name" value="C_TYPE_LECTIN_2"/>
    <property type="match status" value="1"/>
</dbReference>
<dbReference type="InterPro" id="IPR001304">
    <property type="entry name" value="C-type_lectin-like"/>
</dbReference>
<dbReference type="Pfam" id="PF00059">
    <property type="entry name" value="Lectin_C"/>
    <property type="match status" value="1"/>
</dbReference>
<dbReference type="Gene3D" id="3.10.100.10">
    <property type="entry name" value="Mannose-Binding Protein A, subunit A"/>
    <property type="match status" value="1"/>
</dbReference>
<sequence length="273" mass="32175">MEFFLFYIEFGEINIGNVFNIYEKMPQAYKYMAEDPEPYPIITANAMVSLPYQTNILGLQPFHGKKMVMSPQQPSPNILLPSVQKYYAEQGVKYVIFINKYINIKTPPLQLPHEEFHIINVNILNFPHKYIGYLKLFKIFDDSYIYKFDKTINTDNFKVIIDDNTYLFYPGYYNYDEAINMCNYFNMNLISANNHEKNELVRKLTPSPKMWLAGERNGNNWQWSSGKYINYFNWDSSEPNNHTIPFGGEDRIAMNSSGKWNDENKILCIVIFI</sequence>
<dbReference type="CDD" id="cd00037">
    <property type="entry name" value="CLECT"/>
    <property type="match status" value="1"/>
</dbReference>
<reference evidence="2" key="1">
    <citation type="submission" date="2018-05" db="EMBL/GenBank/DDBJ databases">
        <authorList>
            <person name="Lanie J.A."/>
            <person name="Ng W.-L."/>
            <person name="Kazmierczak K.M."/>
            <person name="Andrzejewski T.M."/>
            <person name="Davidsen T.M."/>
            <person name="Wayne K.J."/>
            <person name="Tettelin H."/>
            <person name="Glass J.I."/>
            <person name="Rusch D."/>
            <person name="Podicherti R."/>
            <person name="Tsui H.-C.T."/>
            <person name="Winkler M.E."/>
        </authorList>
    </citation>
    <scope>NUCLEOTIDE SEQUENCE</scope>
</reference>